<keyword evidence="11 15" id="KW-1133">Transmembrane helix</keyword>
<dbReference type="InterPro" id="IPR004358">
    <property type="entry name" value="Sig_transdc_His_kin-like_C"/>
</dbReference>
<dbReference type="Pfam" id="PF00672">
    <property type="entry name" value="HAMP"/>
    <property type="match status" value="1"/>
</dbReference>
<evidence type="ECO:0000256" key="9">
    <source>
        <dbReference type="ARBA" id="ARBA00022777"/>
    </source>
</evidence>
<comment type="subcellular location">
    <subcellularLocation>
        <location evidence="2">Cell membrane</location>
        <topology evidence="2">Multi-pass membrane protein</topology>
    </subcellularLocation>
</comment>
<dbReference type="SUPFAM" id="SSF55874">
    <property type="entry name" value="ATPase domain of HSP90 chaperone/DNA topoisomerase II/histidine kinase"/>
    <property type="match status" value="1"/>
</dbReference>
<evidence type="ECO:0000256" key="13">
    <source>
        <dbReference type="ARBA" id="ARBA00023136"/>
    </source>
</evidence>
<organism evidence="18 19">
    <name type="scientific">Suicoccus acidiformans</name>
    <dbReference type="NCBI Taxonomy" id="2036206"/>
    <lineage>
        <taxon>Bacteria</taxon>
        <taxon>Bacillati</taxon>
        <taxon>Bacillota</taxon>
        <taxon>Bacilli</taxon>
        <taxon>Lactobacillales</taxon>
        <taxon>Aerococcaceae</taxon>
        <taxon>Suicoccus</taxon>
    </lineage>
</organism>
<evidence type="ECO:0000256" key="1">
    <source>
        <dbReference type="ARBA" id="ARBA00000085"/>
    </source>
</evidence>
<evidence type="ECO:0000313" key="18">
    <source>
        <dbReference type="EMBL" id="AXY26553.1"/>
    </source>
</evidence>
<dbReference type="SMART" id="SM00388">
    <property type="entry name" value="HisKA"/>
    <property type="match status" value="1"/>
</dbReference>
<evidence type="ECO:0000259" key="17">
    <source>
        <dbReference type="PROSITE" id="PS50885"/>
    </source>
</evidence>
<keyword evidence="5" id="KW-0597">Phosphoprotein</keyword>
<dbReference type="InterPro" id="IPR036097">
    <property type="entry name" value="HisK_dim/P_sf"/>
</dbReference>
<keyword evidence="10" id="KW-0067">ATP-binding</keyword>
<dbReference type="PRINTS" id="PR00344">
    <property type="entry name" value="BCTRLSENSOR"/>
</dbReference>
<evidence type="ECO:0000256" key="7">
    <source>
        <dbReference type="ARBA" id="ARBA00022692"/>
    </source>
</evidence>
<dbReference type="FunFam" id="1.10.287.130:FF:000001">
    <property type="entry name" value="Two-component sensor histidine kinase"/>
    <property type="match status" value="1"/>
</dbReference>
<feature type="domain" description="HAMP" evidence="17">
    <location>
        <begin position="184"/>
        <end position="236"/>
    </location>
</feature>
<dbReference type="FunFam" id="3.30.565.10:FF:000006">
    <property type="entry name" value="Sensor histidine kinase WalK"/>
    <property type="match status" value="1"/>
</dbReference>
<keyword evidence="13 15" id="KW-0472">Membrane</keyword>
<dbReference type="SMART" id="SM00304">
    <property type="entry name" value="HAMP"/>
    <property type="match status" value="1"/>
</dbReference>
<dbReference type="AlphaFoldDB" id="A0A347WN96"/>
<dbReference type="GO" id="GO:0005886">
    <property type="term" value="C:plasma membrane"/>
    <property type="evidence" value="ECO:0007669"/>
    <property type="project" value="UniProtKB-SubCell"/>
</dbReference>
<feature type="coiled-coil region" evidence="14">
    <location>
        <begin position="224"/>
        <end position="251"/>
    </location>
</feature>
<dbReference type="InterPro" id="IPR050398">
    <property type="entry name" value="HssS/ArlS-like"/>
</dbReference>
<proteinExistence type="predicted"/>
<dbReference type="InterPro" id="IPR003660">
    <property type="entry name" value="HAMP_dom"/>
</dbReference>
<dbReference type="GO" id="GO:0000155">
    <property type="term" value="F:phosphorelay sensor kinase activity"/>
    <property type="evidence" value="ECO:0007669"/>
    <property type="project" value="InterPro"/>
</dbReference>
<dbReference type="SUPFAM" id="SSF158472">
    <property type="entry name" value="HAMP domain-like"/>
    <property type="match status" value="1"/>
</dbReference>
<dbReference type="Proteomes" id="UP000263232">
    <property type="component" value="Chromosome"/>
</dbReference>
<name>A0A347WN96_9LACT</name>
<evidence type="ECO:0000256" key="15">
    <source>
        <dbReference type="SAM" id="Phobius"/>
    </source>
</evidence>
<evidence type="ECO:0000256" key="8">
    <source>
        <dbReference type="ARBA" id="ARBA00022741"/>
    </source>
</evidence>
<dbReference type="Pfam" id="PF00512">
    <property type="entry name" value="HisKA"/>
    <property type="match status" value="1"/>
</dbReference>
<dbReference type="Pfam" id="PF02518">
    <property type="entry name" value="HATPase_c"/>
    <property type="match status" value="1"/>
</dbReference>
<dbReference type="PROSITE" id="PS50885">
    <property type="entry name" value="HAMP"/>
    <property type="match status" value="1"/>
</dbReference>
<feature type="domain" description="Histidine kinase" evidence="16">
    <location>
        <begin position="251"/>
        <end position="467"/>
    </location>
</feature>
<dbReference type="InterPro" id="IPR036890">
    <property type="entry name" value="HATPase_C_sf"/>
</dbReference>
<dbReference type="InterPro" id="IPR005467">
    <property type="entry name" value="His_kinase_dom"/>
</dbReference>
<evidence type="ECO:0000256" key="4">
    <source>
        <dbReference type="ARBA" id="ARBA00022475"/>
    </source>
</evidence>
<dbReference type="SMART" id="SM00387">
    <property type="entry name" value="HATPase_c"/>
    <property type="match status" value="1"/>
</dbReference>
<keyword evidence="4" id="KW-1003">Cell membrane</keyword>
<keyword evidence="14" id="KW-0175">Coiled coil</keyword>
<evidence type="ECO:0000313" key="19">
    <source>
        <dbReference type="Proteomes" id="UP000263232"/>
    </source>
</evidence>
<dbReference type="InterPro" id="IPR003594">
    <property type="entry name" value="HATPase_dom"/>
</dbReference>
<dbReference type="RefSeq" id="WP_118991409.1">
    <property type="nucleotide sequence ID" value="NZ_CP023434.1"/>
</dbReference>
<comment type="catalytic activity">
    <reaction evidence="1">
        <text>ATP + protein L-histidine = ADP + protein N-phospho-L-histidine.</text>
        <dbReference type="EC" id="2.7.13.3"/>
    </reaction>
</comment>
<sequence>MKFFWQQFLSFLVLLLLTVAIMTNRMVNNITDELTQNRQEQLLNYGYNIINNNFSREDLVRTSQLLASENILIQVYLPDGSTIYPTYDQRFDANLDDSDLIRIAQGEILGFRTVDRQSKDGKIEPYLIVYLPHQNVGQFPEGFISLGAPLDSLEGQLADVQKNILASFIFAVMVGIVISYLLAIYQNRKIKRLQEATKVIASGQYDIDLDTSGNDEFANLTRDFKAMADSLAESQEEIERQEELRRQFMMDVAHEMRTPLTTMSGLLEGLQYNMIPESQRERSLELIAQETARLTRLVNENLDYEKVATRQIYLNKRAINGREFFEQIYQQMSVKAEGSGDRIVVEASDQLIFWADYDRLVQIVINLVTNAIQFSQESDIILKGFMTDDASVIQVIDHGIGISPKDQRAIWERFYKVDESRKNTEYGESGIGLSLVKSLVEAHEGTIAVESELNVGSTFTVRLPHQTHTEEGT</sequence>
<keyword evidence="8" id="KW-0547">Nucleotide-binding</keyword>
<reference evidence="18 19" key="1">
    <citation type="submission" date="2017-09" db="EMBL/GenBank/DDBJ databases">
        <title>Complete genome sequence of Oxytococcus suis strain ZY16052.</title>
        <authorList>
            <person name="Li F."/>
        </authorList>
    </citation>
    <scope>NUCLEOTIDE SEQUENCE [LARGE SCALE GENOMIC DNA]</scope>
    <source>
        <strain evidence="18 19">ZY16052</strain>
    </source>
</reference>
<feature type="transmembrane region" description="Helical" evidence="15">
    <location>
        <begin position="164"/>
        <end position="185"/>
    </location>
</feature>
<dbReference type="Gene3D" id="3.30.565.10">
    <property type="entry name" value="Histidine kinase-like ATPase, C-terminal domain"/>
    <property type="match status" value="1"/>
</dbReference>
<keyword evidence="12" id="KW-0902">Two-component regulatory system</keyword>
<dbReference type="Gene3D" id="1.10.287.130">
    <property type="match status" value="1"/>
</dbReference>
<protein>
    <recommendedName>
        <fullName evidence="3">histidine kinase</fullName>
        <ecNumber evidence="3">2.7.13.3</ecNumber>
    </recommendedName>
</protein>
<evidence type="ECO:0000256" key="10">
    <source>
        <dbReference type="ARBA" id="ARBA00022840"/>
    </source>
</evidence>
<dbReference type="EC" id="2.7.13.3" evidence="3"/>
<evidence type="ECO:0000256" key="6">
    <source>
        <dbReference type="ARBA" id="ARBA00022679"/>
    </source>
</evidence>
<dbReference type="PROSITE" id="PS50109">
    <property type="entry name" value="HIS_KIN"/>
    <property type="match status" value="1"/>
</dbReference>
<dbReference type="KEGG" id="abae:CL176_11400"/>
<gene>
    <name evidence="18" type="ORF">CL176_11400</name>
</gene>
<keyword evidence="9 18" id="KW-0418">Kinase</keyword>
<evidence type="ECO:0000256" key="3">
    <source>
        <dbReference type="ARBA" id="ARBA00012438"/>
    </source>
</evidence>
<evidence type="ECO:0000256" key="2">
    <source>
        <dbReference type="ARBA" id="ARBA00004651"/>
    </source>
</evidence>
<dbReference type="Gene3D" id="6.10.340.10">
    <property type="match status" value="1"/>
</dbReference>
<evidence type="ECO:0000256" key="5">
    <source>
        <dbReference type="ARBA" id="ARBA00022553"/>
    </source>
</evidence>
<keyword evidence="19" id="KW-1185">Reference proteome</keyword>
<dbReference type="PANTHER" id="PTHR45528">
    <property type="entry name" value="SENSOR HISTIDINE KINASE CPXA"/>
    <property type="match status" value="1"/>
</dbReference>
<evidence type="ECO:0000256" key="14">
    <source>
        <dbReference type="SAM" id="Coils"/>
    </source>
</evidence>
<dbReference type="SUPFAM" id="SSF47384">
    <property type="entry name" value="Homodimeric domain of signal transducing histidine kinase"/>
    <property type="match status" value="1"/>
</dbReference>
<dbReference type="InterPro" id="IPR003661">
    <property type="entry name" value="HisK_dim/P_dom"/>
</dbReference>
<accession>A0A347WN96</accession>
<dbReference type="CDD" id="cd00082">
    <property type="entry name" value="HisKA"/>
    <property type="match status" value="1"/>
</dbReference>
<dbReference type="OrthoDB" id="3436at2"/>
<keyword evidence="7 15" id="KW-0812">Transmembrane</keyword>
<evidence type="ECO:0000259" key="16">
    <source>
        <dbReference type="PROSITE" id="PS50109"/>
    </source>
</evidence>
<evidence type="ECO:0000256" key="12">
    <source>
        <dbReference type="ARBA" id="ARBA00023012"/>
    </source>
</evidence>
<evidence type="ECO:0000256" key="11">
    <source>
        <dbReference type="ARBA" id="ARBA00022989"/>
    </source>
</evidence>
<dbReference type="EMBL" id="CP023434">
    <property type="protein sequence ID" value="AXY26553.1"/>
    <property type="molecule type" value="Genomic_DNA"/>
</dbReference>
<dbReference type="CDD" id="cd06225">
    <property type="entry name" value="HAMP"/>
    <property type="match status" value="1"/>
</dbReference>
<dbReference type="PANTHER" id="PTHR45528:SF1">
    <property type="entry name" value="SENSOR HISTIDINE KINASE CPXA"/>
    <property type="match status" value="1"/>
</dbReference>
<keyword evidence="6" id="KW-0808">Transferase</keyword>
<dbReference type="GO" id="GO:0005524">
    <property type="term" value="F:ATP binding"/>
    <property type="evidence" value="ECO:0007669"/>
    <property type="project" value="UniProtKB-KW"/>
</dbReference>